<keyword evidence="3" id="KW-1185">Reference proteome</keyword>
<sequence>MSAFSSLLNQFKQTTQQATASPARSSSRLVNAAEGGASSAARKRPHSSAYTIDVDVDVGANNKNHHKANANGAASSAQQQHTSLNHHHRLPSTPVCTIYIACPAFAETGGPEALHQLCHMINTGKYSFPSSGTDNNYAAAAAAAAAVNDTSIDIHNNRENDITSTIEYDEFGREFKRQQVINDNVELKTSTTVNNVPTVIQAYMLYLRESTTKSSGRVSVEHIQSTRARPSKYDRYLAPPALQLPGSSTSLNNMGKGEGPPSLYLDGDGEYSSDLVIWPECWTHLIDSLQPDIESSSNIDTTRMKYQIAIWWLSVNNNNGQFTSEQFASRRDVMHLVQSAYAREYVLSRLKQHGVTMKGVGEENGDGDDGRNNNLLSLTEFIPYASPTFSFNIPDDTNNITRDLDVVYNPAKGMHYTDEIIRRMCGGGGKKARTTTWNDCGGKVSAGSSIRFTPIGKGVGGRERMTGEEVVDLLRRSKVYIDFGPHPGMDRLPREAALAGCVVITNCEGAANFHEDVPLPSEFKFRSFDVDKICPMLRDCCINHAVHVEKMKPYREWIMGQEKEMASRVDRLVETVVTRRVAKNTGGKVGDSGS</sequence>
<dbReference type="AlphaFoldDB" id="A0ABD3M399"/>
<proteinExistence type="predicted"/>
<evidence type="ECO:0000256" key="1">
    <source>
        <dbReference type="SAM" id="MobiDB-lite"/>
    </source>
</evidence>
<evidence type="ECO:0000313" key="3">
    <source>
        <dbReference type="Proteomes" id="UP001530293"/>
    </source>
</evidence>
<feature type="region of interest" description="Disordered" evidence="1">
    <location>
        <begin position="14"/>
        <end position="48"/>
    </location>
</feature>
<evidence type="ECO:0000313" key="2">
    <source>
        <dbReference type="EMBL" id="KAL3758142.1"/>
    </source>
</evidence>
<dbReference type="Proteomes" id="UP001530293">
    <property type="component" value="Unassembled WGS sequence"/>
</dbReference>
<evidence type="ECO:0008006" key="4">
    <source>
        <dbReference type="Google" id="ProtNLM"/>
    </source>
</evidence>
<gene>
    <name evidence="2" type="ORF">ACHAWU_004223</name>
</gene>
<feature type="compositionally biased region" description="Polar residues" evidence="1">
    <location>
        <begin position="14"/>
        <end position="29"/>
    </location>
</feature>
<protein>
    <recommendedName>
        <fullName evidence="4">Exostosin GT47 domain-containing protein</fullName>
    </recommendedName>
</protein>
<feature type="region of interest" description="Disordered" evidence="1">
    <location>
        <begin position="61"/>
        <end position="88"/>
    </location>
</feature>
<organism evidence="2 3">
    <name type="scientific">Discostella pseudostelligera</name>
    <dbReference type="NCBI Taxonomy" id="259834"/>
    <lineage>
        <taxon>Eukaryota</taxon>
        <taxon>Sar</taxon>
        <taxon>Stramenopiles</taxon>
        <taxon>Ochrophyta</taxon>
        <taxon>Bacillariophyta</taxon>
        <taxon>Coscinodiscophyceae</taxon>
        <taxon>Thalassiosirophycidae</taxon>
        <taxon>Stephanodiscales</taxon>
        <taxon>Stephanodiscaceae</taxon>
        <taxon>Discostella</taxon>
    </lineage>
</organism>
<dbReference type="EMBL" id="JALLBG020000240">
    <property type="protein sequence ID" value="KAL3758142.1"/>
    <property type="molecule type" value="Genomic_DNA"/>
</dbReference>
<accession>A0ABD3M399</accession>
<reference evidence="2 3" key="1">
    <citation type="submission" date="2024-10" db="EMBL/GenBank/DDBJ databases">
        <title>Updated reference genomes for cyclostephanoid diatoms.</title>
        <authorList>
            <person name="Roberts W.R."/>
            <person name="Alverson A.J."/>
        </authorList>
    </citation>
    <scope>NUCLEOTIDE SEQUENCE [LARGE SCALE GENOMIC DNA]</scope>
    <source>
        <strain evidence="2 3">AJA232-27</strain>
    </source>
</reference>
<comment type="caution">
    <text evidence="2">The sequence shown here is derived from an EMBL/GenBank/DDBJ whole genome shotgun (WGS) entry which is preliminary data.</text>
</comment>
<name>A0ABD3M399_9STRA</name>